<dbReference type="RefSeq" id="WP_147928567.1">
    <property type="nucleotide sequence ID" value="NZ_VKAC01000022.1"/>
</dbReference>
<dbReference type="AlphaFoldDB" id="A0A5C8Z1X1"/>
<accession>A0A5C8Z1X1</accession>
<organism evidence="1 2">
    <name type="scientific">Quadrisphaera setariae</name>
    <dbReference type="NCBI Taxonomy" id="2593304"/>
    <lineage>
        <taxon>Bacteria</taxon>
        <taxon>Bacillati</taxon>
        <taxon>Actinomycetota</taxon>
        <taxon>Actinomycetes</taxon>
        <taxon>Kineosporiales</taxon>
        <taxon>Kineosporiaceae</taxon>
        <taxon>Quadrisphaera</taxon>
    </lineage>
</organism>
<dbReference type="Proteomes" id="UP000321234">
    <property type="component" value="Unassembled WGS sequence"/>
</dbReference>
<evidence type="ECO:0000313" key="1">
    <source>
        <dbReference type="EMBL" id="TXR51547.1"/>
    </source>
</evidence>
<name>A0A5C8Z1X1_9ACTN</name>
<reference evidence="1 2" key="1">
    <citation type="submission" date="2019-07" db="EMBL/GenBank/DDBJ databases">
        <title>Quadrisphaera sp. strain DD2A genome sequencing and assembly.</title>
        <authorList>
            <person name="Kim I."/>
        </authorList>
    </citation>
    <scope>NUCLEOTIDE SEQUENCE [LARGE SCALE GENOMIC DNA]</scope>
    <source>
        <strain evidence="1 2">DD2A</strain>
    </source>
</reference>
<gene>
    <name evidence="1" type="ORF">FMM08_22335</name>
</gene>
<dbReference type="EMBL" id="VKAC01000022">
    <property type="protein sequence ID" value="TXR51547.1"/>
    <property type="molecule type" value="Genomic_DNA"/>
</dbReference>
<evidence type="ECO:0000313" key="2">
    <source>
        <dbReference type="Proteomes" id="UP000321234"/>
    </source>
</evidence>
<proteinExistence type="predicted"/>
<comment type="caution">
    <text evidence="1">The sequence shown here is derived from an EMBL/GenBank/DDBJ whole genome shotgun (WGS) entry which is preliminary data.</text>
</comment>
<protein>
    <submittedName>
        <fullName evidence="1">Uncharacterized protein</fullName>
    </submittedName>
</protein>
<keyword evidence="2" id="KW-1185">Reference proteome</keyword>
<sequence>MSTEPASTAQLHDPGERSPAALLAQLQRQIAEATVAVAIAEGRDPVEAMKTSAVEELLAERAAEAAAEEEADAASFPVMIQEKFLAYLVQLHRRAIERENVEAERDNPTT</sequence>